<dbReference type="RefSeq" id="WP_186913177.1">
    <property type="nucleotide sequence ID" value="NZ_JACOFV010000013.1"/>
</dbReference>
<proteinExistence type="inferred from homology"/>
<dbReference type="EMBL" id="JACOFV010000013">
    <property type="protein sequence ID" value="MBC3863234.1"/>
    <property type="molecule type" value="Genomic_DNA"/>
</dbReference>
<sequence>MTFCFKLLLTVFLYLGCAVAYAGEKISIVVAGIEKQIYLPVKLAEQLGYFAESGLDIEFLTDRNGINAETELLSGSVQGVIGFYDHTISLQARGKLVKSVIQLTQTPGQAILVAEKSAKEITSLKQLKGRSFGVTGLGSSTNTIIRYLAQKSGVQSNAINILPVGSGDNFINAMMQGRVQAGISSEPTISRLTSAGRATVLLDLRGIKETQAVFGGAYPAACLYMPNAWVTTHRNEVQKIVIALVKALNYIQTHSASEISDQMPASFYANDKENYVLALKNSKEMFTADGKMPEGGPETVLKVLRDYDKSLYGKHINLNNTFTNEFISNPK</sequence>
<evidence type="ECO:0000256" key="2">
    <source>
        <dbReference type="ARBA" id="ARBA00010742"/>
    </source>
</evidence>
<feature type="domain" description="SsuA/THI5-like" evidence="5">
    <location>
        <begin position="40"/>
        <end position="254"/>
    </location>
</feature>
<evidence type="ECO:0000256" key="4">
    <source>
        <dbReference type="SAM" id="SignalP"/>
    </source>
</evidence>
<dbReference type="PANTHER" id="PTHR30024">
    <property type="entry name" value="ALIPHATIC SULFONATES-BINDING PROTEIN-RELATED"/>
    <property type="match status" value="1"/>
</dbReference>
<evidence type="ECO:0000256" key="1">
    <source>
        <dbReference type="ARBA" id="ARBA00004418"/>
    </source>
</evidence>
<reference evidence="6" key="1">
    <citation type="submission" date="2020-08" db="EMBL/GenBank/DDBJ databases">
        <title>Novel species isolated from subtropical streams in China.</title>
        <authorList>
            <person name="Lu H."/>
        </authorList>
    </citation>
    <scope>NUCLEOTIDE SEQUENCE</scope>
    <source>
        <strain evidence="6">KACC 12607</strain>
    </source>
</reference>
<dbReference type="PANTHER" id="PTHR30024:SF47">
    <property type="entry name" value="TAURINE-BINDING PERIPLASMIC PROTEIN"/>
    <property type="match status" value="1"/>
</dbReference>
<gene>
    <name evidence="6" type="ORF">H8K32_14095</name>
</gene>
<evidence type="ECO:0000259" key="5">
    <source>
        <dbReference type="Pfam" id="PF09084"/>
    </source>
</evidence>
<name>A0A923KQN2_9BURK</name>
<dbReference type="SUPFAM" id="SSF53850">
    <property type="entry name" value="Periplasmic binding protein-like II"/>
    <property type="match status" value="1"/>
</dbReference>
<keyword evidence="7" id="KW-1185">Reference proteome</keyword>
<dbReference type="Proteomes" id="UP000634011">
    <property type="component" value="Unassembled WGS sequence"/>
</dbReference>
<protein>
    <submittedName>
        <fullName evidence="6">ABC transporter substrate-binding protein</fullName>
    </submittedName>
</protein>
<dbReference type="AlphaFoldDB" id="A0A923KQN2"/>
<organism evidence="6 7">
    <name type="scientific">Undibacterium jejuense</name>
    <dbReference type="NCBI Taxonomy" id="1344949"/>
    <lineage>
        <taxon>Bacteria</taxon>
        <taxon>Pseudomonadati</taxon>
        <taxon>Pseudomonadota</taxon>
        <taxon>Betaproteobacteria</taxon>
        <taxon>Burkholderiales</taxon>
        <taxon>Oxalobacteraceae</taxon>
        <taxon>Undibacterium</taxon>
    </lineage>
</organism>
<dbReference type="GO" id="GO:0042918">
    <property type="term" value="P:alkanesulfonate transmembrane transport"/>
    <property type="evidence" value="ECO:0007669"/>
    <property type="project" value="TreeGrafter"/>
</dbReference>
<evidence type="ECO:0000256" key="3">
    <source>
        <dbReference type="ARBA" id="ARBA00022729"/>
    </source>
</evidence>
<feature type="chain" id="PRO_5036864443" evidence="4">
    <location>
        <begin position="23"/>
        <end position="331"/>
    </location>
</feature>
<comment type="caution">
    <text evidence="6">The sequence shown here is derived from an EMBL/GenBank/DDBJ whole genome shotgun (WGS) entry which is preliminary data.</text>
</comment>
<keyword evidence="3 4" id="KW-0732">Signal</keyword>
<evidence type="ECO:0000313" key="7">
    <source>
        <dbReference type="Proteomes" id="UP000634011"/>
    </source>
</evidence>
<evidence type="ECO:0000313" key="6">
    <source>
        <dbReference type="EMBL" id="MBC3863234.1"/>
    </source>
</evidence>
<comment type="similarity">
    <text evidence="2">Belongs to the bacterial solute-binding protein SsuA/TauA family.</text>
</comment>
<feature type="signal peptide" evidence="4">
    <location>
        <begin position="1"/>
        <end position="22"/>
    </location>
</feature>
<dbReference type="Gene3D" id="3.40.190.10">
    <property type="entry name" value="Periplasmic binding protein-like II"/>
    <property type="match status" value="2"/>
</dbReference>
<dbReference type="Pfam" id="PF09084">
    <property type="entry name" value="NMT1"/>
    <property type="match status" value="1"/>
</dbReference>
<accession>A0A923KQN2</accession>
<dbReference type="InterPro" id="IPR015168">
    <property type="entry name" value="SsuA/THI5"/>
</dbReference>
<comment type="subcellular location">
    <subcellularLocation>
        <location evidence="1">Periplasm</location>
    </subcellularLocation>
</comment>
<dbReference type="GO" id="GO:0042597">
    <property type="term" value="C:periplasmic space"/>
    <property type="evidence" value="ECO:0007669"/>
    <property type="project" value="UniProtKB-SubCell"/>
</dbReference>